<dbReference type="Proteomes" id="UP000824890">
    <property type="component" value="Unassembled WGS sequence"/>
</dbReference>
<organism evidence="2 3">
    <name type="scientific">Brassica napus</name>
    <name type="common">Rape</name>
    <dbReference type="NCBI Taxonomy" id="3708"/>
    <lineage>
        <taxon>Eukaryota</taxon>
        <taxon>Viridiplantae</taxon>
        <taxon>Streptophyta</taxon>
        <taxon>Embryophyta</taxon>
        <taxon>Tracheophyta</taxon>
        <taxon>Spermatophyta</taxon>
        <taxon>Magnoliopsida</taxon>
        <taxon>eudicotyledons</taxon>
        <taxon>Gunneridae</taxon>
        <taxon>Pentapetalae</taxon>
        <taxon>rosids</taxon>
        <taxon>malvids</taxon>
        <taxon>Brassicales</taxon>
        <taxon>Brassicaceae</taxon>
        <taxon>Brassiceae</taxon>
        <taxon>Brassica</taxon>
    </lineage>
</organism>
<proteinExistence type="predicted"/>
<comment type="caution">
    <text evidence="2">The sequence shown here is derived from an EMBL/GenBank/DDBJ whole genome shotgun (WGS) entry which is preliminary data.</text>
</comment>
<evidence type="ECO:0000256" key="1">
    <source>
        <dbReference type="SAM" id="Phobius"/>
    </source>
</evidence>
<keyword evidence="1" id="KW-0472">Membrane</keyword>
<dbReference type="EMBL" id="JAGKQM010000012">
    <property type="protein sequence ID" value="KAH0895417.1"/>
    <property type="molecule type" value="Genomic_DNA"/>
</dbReference>
<protein>
    <submittedName>
        <fullName evidence="2">Uncharacterized protein</fullName>
    </submittedName>
</protein>
<sequence length="229" mass="26073">LSSENIRFWHSVITRPFASGFTRRRFGLRIIYPKKKEIRIKITRHKCLKTNALPRGSTNAKFSIMAIMIKKPNKLKKGRVSSKSQKFKMGDAEIVQGVNCPIARWIYRGICMLAVVSWLIELALEPEFSSLSEPKQKESPGMLVLCSAPFLIYTVVVVSYDGNYVRCINSSLLALIGYLGYQRPVWPACLFVVALVIVNAFIFYGVLRLDLPKPPEPEEEERDYQDSPV</sequence>
<feature type="transmembrane region" description="Helical" evidence="1">
    <location>
        <begin position="105"/>
        <end position="124"/>
    </location>
</feature>
<keyword evidence="1" id="KW-1133">Transmembrane helix</keyword>
<feature type="transmembrane region" description="Helical" evidence="1">
    <location>
        <begin position="185"/>
        <end position="207"/>
    </location>
</feature>
<gene>
    <name evidence="2" type="ORF">HID58_044985</name>
</gene>
<keyword evidence="1" id="KW-0812">Transmembrane</keyword>
<accession>A0ABQ8AT46</accession>
<feature type="transmembrane region" description="Helical" evidence="1">
    <location>
        <begin position="144"/>
        <end position="165"/>
    </location>
</feature>
<keyword evidence="3" id="KW-1185">Reference proteome</keyword>
<name>A0ABQ8AT46_BRANA</name>
<feature type="non-terminal residue" evidence="2">
    <location>
        <position position="1"/>
    </location>
</feature>
<evidence type="ECO:0000313" key="2">
    <source>
        <dbReference type="EMBL" id="KAH0895417.1"/>
    </source>
</evidence>
<reference evidence="2 3" key="1">
    <citation type="submission" date="2021-05" db="EMBL/GenBank/DDBJ databases">
        <title>Genome Assembly of Synthetic Allotetraploid Brassica napus Reveals Homoeologous Exchanges between Subgenomes.</title>
        <authorList>
            <person name="Davis J.T."/>
        </authorList>
    </citation>
    <scope>NUCLEOTIDE SEQUENCE [LARGE SCALE GENOMIC DNA]</scope>
    <source>
        <strain evidence="3">cv. Da-Ae</strain>
        <tissue evidence="2">Seedling</tissue>
    </source>
</reference>
<evidence type="ECO:0000313" key="3">
    <source>
        <dbReference type="Proteomes" id="UP000824890"/>
    </source>
</evidence>